<comment type="caution">
    <text evidence="1">The sequence shown here is derived from an EMBL/GenBank/DDBJ whole genome shotgun (WGS) entry which is preliminary data.</text>
</comment>
<dbReference type="EMBL" id="AGEL01000003">
    <property type="protein sequence ID" value="EHO18231.1"/>
    <property type="molecule type" value="Genomic_DNA"/>
</dbReference>
<evidence type="ECO:0000313" key="2">
    <source>
        <dbReference type="Proteomes" id="UP000018466"/>
    </source>
</evidence>
<reference evidence="1 2" key="1">
    <citation type="submission" date="2011-10" db="EMBL/GenBank/DDBJ databases">
        <title>The Genome Sequence of Lachnospiraceae bacterium ACC2.</title>
        <authorList>
            <consortium name="The Broad Institute Genome Sequencing Platform"/>
            <person name="Earl A."/>
            <person name="Ward D."/>
            <person name="Feldgarden M."/>
            <person name="Gevers D."/>
            <person name="Sizova M."/>
            <person name="Hazen A."/>
            <person name="Epstein S."/>
            <person name="Young S.K."/>
            <person name="Zeng Q."/>
            <person name="Gargeya S."/>
            <person name="Fitzgerald M."/>
            <person name="Haas B."/>
            <person name="Abouelleil A."/>
            <person name="Alvarado L."/>
            <person name="Arachchi H.M."/>
            <person name="Berlin A."/>
            <person name="Brown A."/>
            <person name="Chapman S.B."/>
            <person name="Chen Z."/>
            <person name="Dunbar C."/>
            <person name="Freedman E."/>
            <person name="Gearin G."/>
            <person name="Goldberg J."/>
            <person name="Griggs A."/>
            <person name="Gujja S."/>
            <person name="Heiman D."/>
            <person name="Howarth C."/>
            <person name="Larson L."/>
            <person name="Lui A."/>
            <person name="MacDonald P.J.P."/>
            <person name="Montmayeur A."/>
            <person name="Murphy C."/>
            <person name="Neiman D."/>
            <person name="Pearson M."/>
            <person name="Priest M."/>
            <person name="Roberts A."/>
            <person name="Saif S."/>
            <person name="Shea T."/>
            <person name="Shenoy N."/>
            <person name="Sisk P."/>
            <person name="Stolte C."/>
            <person name="Sykes S."/>
            <person name="Wortman J."/>
            <person name="Nusbaum C."/>
            <person name="Birren B."/>
        </authorList>
    </citation>
    <scope>NUCLEOTIDE SEQUENCE [LARGE SCALE GENOMIC DNA]</scope>
    <source>
        <strain evidence="1 2">ACC2</strain>
    </source>
</reference>
<keyword evidence="2" id="KW-1185">Reference proteome</keyword>
<accession>A0AA36Y6W6</accession>
<evidence type="ECO:0000313" key="1">
    <source>
        <dbReference type="EMBL" id="EHO18231.1"/>
    </source>
</evidence>
<organism evidence="1 2">
    <name type="scientific">Stomatobaculum longum</name>
    <dbReference type="NCBI Taxonomy" id="796942"/>
    <lineage>
        <taxon>Bacteria</taxon>
        <taxon>Bacillati</taxon>
        <taxon>Bacillota</taxon>
        <taxon>Clostridia</taxon>
        <taxon>Lachnospirales</taxon>
        <taxon>Lachnospiraceae</taxon>
        <taxon>Stomatobaculum</taxon>
    </lineage>
</organism>
<proteinExistence type="predicted"/>
<dbReference type="AlphaFoldDB" id="A0AA36Y6W6"/>
<name>A0AA36Y6W6_9FIRM</name>
<dbReference type="Proteomes" id="UP000018466">
    <property type="component" value="Unassembled WGS sequence"/>
</dbReference>
<gene>
    <name evidence="1" type="ORF">HMPREF9623_00415</name>
</gene>
<sequence length="46" mass="5291">MQQAVETDYTAPCYRMELIDITESNVNQYLSGKGKESNLTYLGDHY</sequence>
<protein>
    <submittedName>
        <fullName evidence="1">Uncharacterized protein</fullName>
    </submittedName>
</protein>